<evidence type="ECO:0000256" key="1">
    <source>
        <dbReference type="SAM" id="MobiDB-lite"/>
    </source>
</evidence>
<keyword evidence="4" id="KW-1185">Reference proteome</keyword>
<evidence type="ECO:0000256" key="2">
    <source>
        <dbReference type="SAM" id="SignalP"/>
    </source>
</evidence>
<keyword evidence="2" id="KW-0732">Signal</keyword>
<dbReference type="PANTHER" id="PTHR35463">
    <property type="entry name" value="TRANSMEMBRANE PROTEIN"/>
    <property type="match status" value="1"/>
</dbReference>
<dbReference type="AlphaFoldDB" id="A0A804JFD2"/>
<evidence type="ECO:0000313" key="3">
    <source>
        <dbReference type="EnsemblPlants" id="Ma06_p12080.1"/>
    </source>
</evidence>
<feature type="chain" id="PRO_5032469214" evidence="2">
    <location>
        <begin position="34"/>
        <end position="156"/>
    </location>
</feature>
<dbReference type="OMA" id="WANLAWM"/>
<evidence type="ECO:0000313" key="4">
    <source>
        <dbReference type="Proteomes" id="UP000012960"/>
    </source>
</evidence>
<dbReference type="GeneID" id="103987476"/>
<feature type="compositionally biased region" description="Basic and acidic residues" evidence="1">
    <location>
        <begin position="129"/>
        <end position="142"/>
    </location>
</feature>
<feature type="compositionally biased region" description="Basic and acidic residues" evidence="1">
    <location>
        <begin position="103"/>
        <end position="116"/>
    </location>
</feature>
<feature type="signal peptide" evidence="2">
    <location>
        <begin position="1"/>
        <end position="33"/>
    </location>
</feature>
<dbReference type="PANTHER" id="PTHR35463:SF10">
    <property type="entry name" value="TRANSMEMBRANE PROTEIN"/>
    <property type="match status" value="1"/>
</dbReference>
<dbReference type="OrthoDB" id="690661at2759"/>
<feature type="compositionally biased region" description="Low complexity" evidence="1">
    <location>
        <begin position="48"/>
        <end position="58"/>
    </location>
</feature>
<dbReference type="InParanoid" id="A0A804JFD2"/>
<feature type="region of interest" description="Disordered" evidence="1">
    <location>
        <begin position="36"/>
        <end position="60"/>
    </location>
</feature>
<dbReference type="Proteomes" id="UP000012960">
    <property type="component" value="Unplaced"/>
</dbReference>
<dbReference type="KEGG" id="mus:103987476"/>
<feature type="region of interest" description="Disordered" evidence="1">
    <location>
        <begin position="84"/>
        <end position="156"/>
    </location>
</feature>
<accession>A0A804JFD2</accession>
<dbReference type="Gramene" id="Ma06_t12080.1">
    <property type="protein sequence ID" value="Ma06_p12080.1"/>
    <property type="gene ID" value="Ma06_g12080"/>
</dbReference>
<dbReference type="EnsemblPlants" id="Ma06_t12080.1">
    <property type="protein sequence ID" value="Ma06_p12080.1"/>
    <property type="gene ID" value="Ma06_g12080"/>
</dbReference>
<proteinExistence type="predicted"/>
<protein>
    <submittedName>
        <fullName evidence="3">Uncharacterized protein</fullName>
    </submittedName>
</protein>
<name>A0A804JFD2_MUSAM</name>
<organism evidence="3 4">
    <name type="scientific">Musa acuminata subsp. malaccensis</name>
    <name type="common">Wild banana</name>
    <name type="synonym">Musa malaccensis</name>
    <dbReference type="NCBI Taxonomy" id="214687"/>
    <lineage>
        <taxon>Eukaryota</taxon>
        <taxon>Viridiplantae</taxon>
        <taxon>Streptophyta</taxon>
        <taxon>Embryophyta</taxon>
        <taxon>Tracheophyta</taxon>
        <taxon>Spermatophyta</taxon>
        <taxon>Magnoliopsida</taxon>
        <taxon>Liliopsida</taxon>
        <taxon>Zingiberales</taxon>
        <taxon>Musaceae</taxon>
        <taxon>Musa</taxon>
    </lineage>
</organism>
<sequence length="156" mass="16207">MDAAAKKTFVTACSSSLVLLLLLLLISPRLTFPSPVQGAGHGGGEGGQQQQQGPQPAERAIGLTGFANPWDAVRTWANLAWMNLRPPDSMKNNGSSESSAGEVVKEAASRSFETSKEAVGQAAESAAKTAEDAVRKSNEKVKRTASVAGGEPDAEL</sequence>
<reference evidence="3" key="1">
    <citation type="submission" date="2021-05" db="UniProtKB">
        <authorList>
            <consortium name="EnsemblPlants"/>
        </authorList>
    </citation>
    <scope>IDENTIFICATION</scope>
    <source>
        <strain evidence="3">subsp. malaccensis</strain>
    </source>
</reference>
<feature type="compositionally biased region" description="Polar residues" evidence="1">
    <location>
        <begin position="90"/>
        <end position="99"/>
    </location>
</feature>